<organism evidence="2 3">
    <name type="scientific">Sphaerisporangium melleum</name>
    <dbReference type="NCBI Taxonomy" id="321316"/>
    <lineage>
        <taxon>Bacteria</taxon>
        <taxon>Bacillati</taxon>
        <taxon>Actinomycetota</taxon>
        <taxon>Actinomycetes</taxon>
        <taxon>Streptosporangiales</taxon>
        <taxon>Streptosporangiaceae</taxon>
        <taxon>Sphaerisporangium</taxon>
    </lineage>
</organism>
<dbReference type="InterPro" id="IPR010982">
    <property type="entry name" value="Lambda_DNA-bd_dom_sf"/>
</dbReference>
<proteinExistence type="predicted"/>
<dbReference type="SUPFAM" id="SSF47413">
    <property type="entry name" value="lambda repressor-like DNA-binding domains"/>
    <property type="match status" value="1"/>
</dbReference>
<dbReference type="InterPro" id="IPR001387">
    <property type="entry name" value="Cro/C1-type_HTH"/>
</dbReference>
<evidence type="ECO:0000313" key="3">
    <source>
        <dbReference type="Proteomes" id="UP000645217"/>
    </source>
</evidence>
<dbReference type="SMART" id="SM00530">
    <property type="entry name" value="HTH_XRE"/>
    <property type="match status" value="1"/>
</dbReference>
<dbReference type="Pfam" id="PF19054">
    <property type="entry name" value="DUF5753"/>
    <property type="match status" value="1"/>
</dbReference>
<protein>
    <submittedName>
        <fullName evidence="2">Transcriptional regulator</fullName>
    </submittedName>
</protein>
<dbReference type="GO" id="GO:0003677">
    <property type="term" value="F:DNA binding"/>
    <property type="evidence" value="ECO:0007669"/>
    <property type="project" value="InterPro"/>
</dbReference>
<accession>A0A917VK47</accession>
<reference evidence="2" key="2">
    <citation type="submission" date="2020-09" db="EMBL/GenBank/DDBJ databases">
        <authorList>
            <person name="Sun Q."/>
            <person name="Ohkuma M."/>
        </authorList>
    </citation>
    <scope>NUCLEOTIDE SEQUENCE</scope>
    <source>
        <strain evidence="2">JCM 13064</strain>
    </source>
</reference>
<keyword evidence="3" id="KW-1185">Reference proteome</keyword>
<dbReference type="Gene3D" id="1.10.260.40">
    <property type="entry name" value="lambda repressor-like DNA-binding domains"/>
    <property type="match status" value="1"/>
</dbReference>
<dbReference type="InterPro" id="IPR043917">
    <property type="entry name" value="DUF5753"/>
</dbReference>
<dbReference type="Proteomes" id="UP000645217">
    <property type="component" value="Unassembled WGS sequence"/>
</dbReference>
<evidence type="ECO:0000259" key="1">
    <source>
        <dbReference type="PROSITE" id="PS50943"/>
    </source>
</evidence>
<dbReference type="AlphaFoldDB" id="A0A917VK47"/>
<dbReference type="CDD" id="cd00093">
    <property type="entry name" value="HTH_XRE"/>
    <property type="match status" value="1"/>
</dbReference>
<comment type="caution">
    <text evidence="2">The sequence shown here is derived from an EMBL/GenBank/DDBJ whole genome shotgun (WGS) entry which is preliminary data.</text>
</comment>
<dbReference type="EMBL" id="BMNT01000017">
    <property type="protein sequence ID" value="GGK88677.1"/>
    <property type="molecule type" value="Genomic_DNA"/>
</dbReference>
<dbReference type="Pfam" id="PF13560">
    <property type="entry name" value="HTH_31"/>
    <property type="match status" value="1"/>
</dbReference>
<reference evidence="2" key="1">
    <citation type="journal article" date="2014" name="Int. J. Syst. Evol. Microbiol.">
        <title>Complete genome sequence of Corynebacterium casei LMG S-19264T (=DSM 44701T), isolated from a smear-ripened cheese.</title>
        <authorList>
            <consortium name="US DOE Joint Genome Institute (JGI-PGF)"/>
            <person name="Walter F."/>
            <person name="Albersmeier A."/>
            <person name="Kalinowski J."/>
            <person name="Ruckert C."/>
        </authorList>
    </citation>
    <scope>NUCLEOTIDE SEQUENCE</scope>
    <source>
        <strain evidence="2">JCM 13064</strain>
    </source>
</reference>
<feature type="domain" description="HTH cro/C1-type" evidence="1">
    <location>
        <begin position="21"/>
        <end position="74"/>
    </location>
</feature>
<sequence>MPHMTKINPGESARSRFAYELQRHRLLAGLTQGQLGRRVGFSGSLVGAVENLKRTPSDDFARRCDQALGLEGVLEALHVEGWPPPPPVADHFRSFAFEERRATAIQTWDPLLVPGIFQTESYARRVFTRAPDATPEMVEERVAGRMQRKNVLSQENPPLILSLIDEGVLRRPIGGKDVMREQMRHLLEIAAHPRVTIQIVPFDAEAIPGLLAGFVIAEQRGTPYTVYVDSVPDGRTMSDRNSIASLTARYDAIRSEAYPQSQSLKVIKEAVETWT</sequence>
<evidence type="ECO:0000313" key="2">
    <source>
        <dbReference type="EMBL" id="GGK88677.1"/>
    </source>
</evidence>
<gene>
    <name evidence="2" type="ORF">GCM10007964_34200</name>
</gene>
<dbReference type="PROSITE" id="PS50943">
    <property type="entry name" value="HTH_CROC1"/>
    <property type="match status" value="1"/>
</dbReference>
<name>A0A917VK47_9ACTN</name>